<evidence type="ECO:0000313" key="3">
    <source>
        <dbReference type="Proteomes" id="UP000242084"/>
    </source>
</evidence>
<dbReference type="Proteomes" id="UP000242084">
    <property type="component" value="Chromosome 1"/>
</dbReference>
<proteinExistence type="predicted"/>
<evidence type="ECO:0000256" key="1">
    <source>
        <dbReference type="SAM" id="MobiDB-lite"/>
    </source>
</evidence>
<feature type="compositionally biased region" description="Polar residues" evidence="1">
    <location>
        <begin position="1"/>
        <end position="23"/>
    </location>
</feature>
<dbReference type="AlphaFoldDB" id="A0A239ZHX9"/>
<dbReference type="EMBL" id="LT906462">
    <property type="protein sequence ID" value="SNV70308.1"/>
    <property type="molecule type" value="Genomic_DNA"/>
</dbReference>
<name>A0A239ZHX9_9STAP</name>
<reference evidence="2 3" key="1">
    <citation type="submission" date="2017-06" db="EMBL/GenBank/DDBJ databases">
        <authorList>
            <consortium name="Pathogen Informatics"/>
        </authorList>
    </citation>
    <scope>NUCLEOTIDE SEQUENCE [LARGE SCALE GENOMIC DNA]</scope>
    <source>
        <strain evidence="2 3">NCTC13839</strain>
    </source>
</reference>
<evidence type="ECO:0000313" key="2">
    <source>
        <dbReference type="EMBL" id="SNV70308.1"/>
    </source>
</evidence>
<accession>A0A239ZHX9</accession>
<dbReference type="KEGG" id="sste:SAMEA4384403_1539"/>
<feature type="region of interest" description="Disordered" evidence="1">
    <location>
        <begin position="1"/>
        <end position="32"/>
    </location>
</feature>
<sequence length="32" mass="3482">MTQSDKNSISGKVTNKTLSSIKGTVQDKTKQK</sequence>
<gene>
    <name evidence="2" type="ORF">SAMEA4384403_01539</name>
</gene>
<keyword evidence="3" id="KW-1185">Reference proteome</keyword>
<organism evidence="2 3">
    <name type="scientific">Mammaliicoccus stepanovicii</name>
    <dbReference type="NCBI Taxonomy" id="643214"/>
    <lineage>
        <taxon>Bacteria</taxon>
        <taxon>Bacillati</taxon>
        <taxon>Bacillota</taxon>
        <taxon>Bacilli</taxon>
        <taxon>Bacillales</taxon>
        <taxon>Staphylococcaceae</taxon>
        <taxon>Mammaliicoccus</taxon>
    </lineage>
</organism>
<protein>
    <submittedName>
        <fullName evidence="2">Uncharacterized protein</fullName>
    </submittedName>
</protein>